<keyword evidence="3" id="KW-0238">DNA-binding</keyword>
<dbReference type="RefSeq" id="WP_021004551.1">
    <property type="nucleotide sequence ID" value="NC_022234.1"/>
</dbReference>
<dbReference type="AlphaFoldDB" id="T1XMF7"/>
<proteinExistence type="inferred from homology"/>
<feature type="domain" description="HTH lysR-type" evidence="5">
    <location>
        <begin position="12"/>
        <end position="69"/>
    </location>
</feature>
<dbReference type="Gene3D" id="1.10.10.10">
    <property type="entry name" value="Winged helix-like DNA-binding domain superfamily/Winged helix DNA-binding domain"/>
    <property type="match status" value="1"/>
</dbReference>
<evidence type="ECO:0000313" key="7">
    <source>
        <dbReference type="Proteomes" id="UP000016223"/>
    </source>
</evidence>
<gene>
    <name evidence="6" type="ORF">VAPA_2c11720</name>
</gene>
<dbReference type="InterPro" id="IPR058163">
    <property type="entry name" value="LysR-type_TF_proteobact-type"/>
</dbReference>
<dbReference type="KEGG" id="vpd:VAPA_2c11720"/>
<dbReference type="InterPro" id="IPR036388">
    <property type="entry name" value="WH-like_DNA-bd_sf"/>
</dbReference>
<evidence type="ECO:0000313" key="6">
    <source>
        <dbReference type="EMBL" id="AGU53726.1"/>
    </source>
</evidence>
<organism evidence="6 7">
    <name type="scientific">Variovorax paradoxus B4</name>
    <dbReference type="NCBI Taxonomy" id="1246301"/>
    <lineage>
        <taxon>Bacteria</taxon>
        <taxon>Pseudomonadati</taxon>
        <taxon>Pseudomonadota</taxon>
        <taxon>Betaproteobacteria</taxon>
        <taxon>Burkholderiales</taxon>
        <taxon>Comamonadaceae</taxon>
        <taxon>Variovorax</taxon>
    </lineage>
</organism>
<dbReference type="Gene3D" id="3.40.190.10">
    <property type="entry name" value="Periplasmic binding protein-like II"/>
    <property type="match status" value="2"/>
</dbReference>
<dbReference type="PATRIC" id="fig|1246301.3.peg.6686"/>
<name>T1XMF7_VARPD</name>
<dbReference type="GO" id="GO:0006351">
    <property type="term" value="P:DNA-templated transcription"/>
    <property type="evidence" value="ECO:0007669"/>
    <property type="project" value="TreeGrafter"/>
</dbReference>
<dbReference type="SUPFAM" id="SSF53850">
    <property type="entry name" value="Periplasmic binding protein-like II"/>
    <property type="match status" value="1"/>
</dbReference>
<dbReference type="SUPFAM" id="SSF46785">
    <property type="entry name" value="Winged helix' DNA-binding domain"/>
    <property type="match status" value="1"/>
</dbReference>
<dbReference type="OrthoDB" id="8591238at2"/>
<evidence type="ECO:0000256" key="1">
    <source>
        <dbReference type="ARBA" id="ARBA00009437"/>
    </source>
</evidence>
<keyword evidence="4" id="KW-0804">Transcription</keyword>
<dbReference type="InterPro" id="IPR005119">
    <property type="entry name" value="LysR_subst-bd"/>
</dbReference>
<dbReference type="PANTHER" id="PTHR30537:SF74">
    <property type="entry name" value="HTH-TYPE TRANSCRIPTIONAL REGULATOR TRPI"/>
    <property type="match status" value="1"/>
</dbReference>
<dbReference type="Pfam" id="PF00126">
    <property type="entry name" value="HTH_1"/>
    <property type="match status" value="1"/>
</dbReference>
<evidence type="ECO:0000256" key="4">
    <source>
        <dbReference type="ARBA" id="ARBA00023163"/>
    </source>
</evidence>
<dbReference type="PRINTS" id="PR00039">
    <property type="entry name" value="HTHLYSR"/>
</dbReference>
<sequence length="301" mass="32213">MVSKTHTRPGDIPLLAVRAFVAVGRQGSFTRAGAALGVTQGAVSRHVATLEAFAGTRLFIRRGATSDFTPAGMQLYEALKDAMSTIEITMQLLVQKASQHDRLKVRTSMPSFAMTVVVPSLGAYSAKHGVQIDLITSLAPPQPSDDFDVLITRDLSLAGTESWELAREELVCVGSPSLVAAHHSRAKSAWPMVAARSRPEMLAVWAIAAGIPSDQLHVEATYDHLFLAVSAAIGGTGFLVTPKLLVLDQLRAGNLQLADEAGVSSGASYVAYVNSHSAHTQAAREFCRWLKGLLRERLSTK</sequence>
<dbReference type="PANTHER" id="PTHR30537">
    <property type="entry name" value="HTH-TYPE TRANSCRIPTIONAL REGULATOR"/>
    <property type="match status" value="1"/>
</dbReference>
<evidence type="ECO:0000256" key="2">
    <source>
        <dbReference type="ARBA" id="ARBA00023015"/>
    </source>
</evidence>
<comment type="similarity">
    <text evidence="1">Belongs to the LysR transcriptional regulatory family.</text>
</comment>
<dbReference type="InterPro" id="IPR036390">
    <property type="entry name" value="WH_DNA-bd_sf"/>
</dbReference>
<dbReference type="Pfam" id="PF03466">
    <property type="entry name" value="LysR_substrate"/>
    <property type="match status" value="1"/>
</dbReference>
<reference evidence="6 7" key="1">
    <citation type="submission" date="2012-10" db="EMBL/GenBank/DDBJ databases">
        <title>Genome sequence of Variovorax paradoxus B4.</title>
        <authorList>
            <person name="Schuldes J."/>
            <person name="Brandt U."/>
            <person name="Hiessl S."/>
            <person name="Wuebbeler J.H."/>
            <person name="Thuermer A."/>
            <person name="Steinbuechel A."/>
            <person name="Daniel R."/>
        </authorList>
    </citation>
    <scope>NUCLEOTIDE SEQUENCE [LARGE SCALE GENOMIC DNA]</scope>
    <source>
        <strain evidence="6 7">B4</strain>
    </source>
</reference>
<dbReference type="GO" id="GO:0043565">
    <property type="term" value="F:sequence-specific DNA binding"/>
    <property type="evidence" value="ECO:0007669"/>
    <property type="project" value="TreeGrafter"/>
</dbReference>
<evidence type="ECO:0000259" key="5">
    <source>
        <dbReference type="PROSITE" id="PS50931"/>
    </source>
</evidence>
<dbReference type="InterPro" id="IPR000847">
    <property type="entry name" value="LysR_HTH_N"/>
</dbReference>
<keyword evidence="2" id="KW-0805">Transcription regulation</keyword>
<dbReference type="GO" id="GO:0003700">
    <property type="term" value="F:DNA-binding transcription factor activity"/>
    <property type="evidence" value="ECO:0007669"/>
    <property type="project" value="InterPro"/>
</dbReference>
<accession>T1XMF7</accession>
<dbReference type="EMBL" id="CP003912">
    <property type="protein sequence ID" value="AGU53726.1"/>
    <property type="molecule type" value="Genomic_DNA"/>
</dbReference>
<protein>
    <submittedName>
        <fullName evidence="6">Putative transcriptional regulator PalR, LysR family</fullName>
    </submittedName>
</protein>
<evidence type="ECO:0000256" key="3">
    <source>
        <dbReference type="ARBA" id="ARBA00023125"/>
    </source>
</evidence>
<dbReference type="Proteomes" id="UP000016223">
    <property type="component" value="Chromosome 2"/>
</dbReference>
<dbReference type="PROSITE" id="PS50931">
    <property type="entry name" value="HTH_LYSR"/>
    <property type="match status" value="1"/>
</dbReference>
<dbReference type="HOGENOM" id="CLU_039613_37_2_4"/>